<protein>
    <submittedName>
        <fullName evidence="1">Uncharacterized protein</fullName>
    </submittedName>
</protein>
<organism evidence="1 2">
    <name type="scientific">Oedothorax gibbosus</name>
    <dbReference type="NCBI Taxonomy" id="931172"/>
    <lineage>
        <taxon>Eukaryota</taxon>
        <taxon>Metazoa</taxon>
        <taxon>Ecdysozoa</taxon>
        <taxon>Arthropoda</taxon>
        <taxon>Chelicerata</taxon>
        <taxon>Arachnida</taxon>
        <taxon>Araneae</taxon>
        <taxon>Araneomorphae</taxon>
        <taxon>Entelegynae</taxon>
        <taxon>Araneoidea</taxon>
        <taxon>Linyphiidae</taxon>
        <taxon>Erigoninae</taxon>
        <taxon>Oedothorax</taxon>
    </lineage>
</organism>
<accession>A0AAV6U2V7</accession>
<evidence type="ECO:0000313" key="2">
    <source>
        <dbReference type="Proteomes" id="UP000827092"/>
    </source>
</evidence>
<evidence type="ECO:0000313" key="1">
    <source>
        <dbReference type="EMBL" id="KAG8178158.1"/>
    </source>
</evidence>
<dbReference type="Proteomes" id="UP000827092">
    <property type="component" value="Unassembled WGS sequence"/>
</dbReference>
<reference evidence="1 2" key="1">
    <citation type="journal article" date="2022" name="Nat. Ecol. Evol.">
        <title>A masculinizing supergene underlies an exaggerated male reproductive morph in a spider.</title>
        <authorList>
            <person name="Hendrickx F."/>
            <person name="De Corte Z."/>
            <person name="Sonet G."/>
            <person name="Van Belleghem S.M."/>
            <person name="Kostlbacher S."/>
            <person name="Vangestel C."/>
        </authorList>
    </citation>
    <scope>NUCLEOTIDE SEQUENCE [LARGE SCALE GENOMIC DNA]</scope>
    <source>
        <strain evidence="1">W744_W776</strain>
    </source>
</reference>
<dbReference type="AlphaFoldDB" id="A0AAV6U2V7"/>
<proteinExistence type="predicted"/>
<gene>
    <name evidence="1" type="ORF">JTE90_006297</name>
</gene>
<dbReference type="EMBL" id="JAFNEN010000713">
    <property type="protein sequence ID" value="KAG8178158.1"/>
    <property type="molecule type" value="Genomic_DNA"/>
</dbReference>
<comment type="caution">
    <text evidence="1">The sequence shown here is derived from an EMBL/GenBank/DDBJ whole genome shotgun (WGS) entry which is preliminary data.</text>
</comment>
<keyword evidence="2" id="KW-1185">Reference proteome</keyword>
<name>A0AAV6U2V7_9ARAC</name>
<sequence>MSSGKCLMDEIEGTELLCSLMSILNSIAHHSKSLIINATNNIAEEFNSVITKFLGCKRIIYCLVKSFKARCNAAAVSHNTRTPLSEVLGVVKKSRAGKFVKKFERSMSHIRAAAAKRRNTKM</sequence>